<evidence type="ECO:0000256" key="7">
    <source>
        <dbReference type="ARBA" id="ARBA00023130"/>
    </source>
</evidence>
<dbReference type="PROSITE" id="PS50835">
    <property type="entry name" value="IG_LIKE"/>
    <property type="match status" value="1"/>
</dbReference>
<dbReference type="Proteomes" id="UP001364617">
    <property type="component" value="Unassembled WGS sequence"/>
</dbReference>
<evidence type="ECO:0000256" key="11">
    <source>
        <dbReference type="ARBA" id="ARBA00023180"/>
    </source>
</evidence>
<evidence type="ECO:0000256" key="9">
    <source>
        <dbReference type="ARBA" id="ARBA00023139"/>
    </source>
</evidence>
<dbReference type="InterPro" id="IPR013106">
    <property type="entry name" value="Ig_V-set"/>
</dbReference>
<dbReference type="AlphaFoldDB" id="A0AAN9CP59"/>
<keyword evidence="10" id="KW-1015">Disulfide bond</keyword>
<protein>
    <recommendedName>
        <fullName evidence="15">Ig-like domain-containing protein</fullName>
    </recommendedName>
</protein>
<evidence type="ECO:0000256" key="13">
    <source>
        <dbReference type="ARBA" id="ARBA00023319"/>
    </source>
</evidence>
<keyword evidence="2" id="KW-1003">Cell membrane</keyword>
<evidence type="ECO:0000256" key="1">
    <source>
        <dbReference type="ARBA" id="ARBA00004251"/>
    </source>
</evidence>
<keyword evidence="8 14" id="KW-0472">Membrane</keyword>
<keyword evidence="6 14" id="KW-1133">Transmembrane helix</keyword>
<evidence type="ECO:0000256" key="10">
    <source>
        <dbReference type="ARBA" id="ARBA00023157"/>
    </source>
</evidence>
<gene>
    <name evidence="16" type="ORF">R3I93_014414</name>
</gene>
<sequence>MSALRIEKMYQIFIGFCVSLSLFYGVSAKIYKEGESVRVDCDLKQSGTLTFWFRINSKGADFLFSVRNVDIKENLLPKEKYTVITEKNSGKTHLDIKSFEKKADSGVYTCAAMNSNKLFFGGLTEIEGEPVPDPTTQPPPPPILVTTTKSTTTSPCSCIKKGEQKPRFMCEIWILSSLASGCALLLILLIVTILYCNRLRTRRCPHHYKRQPQPRHVGHAKLPSNHF</sequence>
<dbReference type="InterPro" id="IPR036179">
    <property type="entry name" value="Ig-like_dom_sf"/>
</dbReference>
<dbReference type="PANTHER" id="PTHR10441:SF2">
    <property type="entry name" value="T-CELL SURFACE GLYCOPROTEIN CD8 ALPHA CHAIN"/>
    <property type="match status" value="1"/>
</dbReference>
<keyword evidence="4" id="KW-0732">Signal</keyword>
<evidence type="ECO:0000256" key="4">
    <source>
        <dbReference type="ARBA" id="ARBA00022729"/>
    </source>
</evidence>
<feature type="domain" description="Ig-like" evidence="15">
    <location>
        <begin position="33"/>
        <end position="116"/>
    </location>
</feature>
<feature type="transmembrane region" description="Helical" evidence="14">
    <location>
        <begin position="172"/>
        <end position="196"/>
    </location>
</feature>
<keyword evidence="9" id="KW-0564">Palmitate</keyword>
<evidence type="ECO:0000259" key="15">
    <source>
        <dbReference type="PROSITE" id="PS50835"/>
    </source>
</evidence>
<evidence type="ECO:0000256" key="14">
    <source>
        <dbReference type="SAM" id="Phobius"/>
    </source>
</evidence>
<accession>A0AAN9CP59</accession>
<evidence type="ECO:0000256" key="2">
    <source>
        <dbReference type="ARBA" id="ARBA00022475"/>
    </source>
</evidence>
<evidence type="ECO:0000313" key="17">
    <source>
        <dbReference type="Proteomes" id="UP001364617"/>
    </source>
</evidence>
<keyword evidence="11" id="KW-0325">Glycoprotein</keyword>
<dbReference type="GO" id="GO:0002250">
    <property type="term" value="P:adaptive immune response"/>
    <property type="evidence" value="ECO:0007669"/>
    <property type="project" value="UniProtKB-KW"/>
</dbReference>
<evidence type="ECO:0000256" key="12">
    <source>
        <dbReference type="ARBA" id="ARBA00023288"/>
    </source>
</evidence>
<evidence type="ECO:0000256" key="5">
    <source>
        <dbReference type="ARBA" id="ARBA00022859"/>
    </source>
</evidence>
<keyword evidence="5" id="KW-0391">Immunity</keyword>
<dbReference type="InterPro" id="IPR015468">
    <property type="entry name" value="CD8_asu"/>
</dbReference>
<evidence type="ECO:0000256" key="6">
    <source>
        <dbReference type="ARBA" id="ARBA00022989"/>
    </source>
</evidence>
<dbReference type="EMBL" id="JAYKXH010000015">
    <property type="protein sequence ID" value="KAK7143245.1"/>
    <property type="molecule type" value="Genomic_DNA"/>
</dbReference>
<dbReference type="GO" id="GO:0005886">
    <property type="term" value="C:plasma membrane"/>
    <property type="evidence" value="ECO:0007669"/>
    <property type="project" value="UniProtKB-SubCell"/>
</dbReference>
<keyword evidence="12" id="KW-0449">Lipoprotein</keyword>
<keyword evidence="17" id="KW-1185">Reference proteome</keyword>
<comment type="subcellular location">
    <subcellularLocation>
        <location evidence="1">Cell membrane</location>
        <topology evidence="1">Single-pass type I membrane protein</topology>
    </subcellularLocation>
</comment>
<keyword evidence="3 14" id="KW-0812">Transmembrane</keyword>
<evidence type="ECO:0000256" key="3">
    <source>
        <dbReference type="ARBA" id="ARBA00022692"/>
    </source>
</evidence>
<name>A0AAN9CP59_9TELE</name>
<evidence type="ECO:0000313" key="16">
    <source>
        <dbReference type="EMBL" id="KAK7143245.1"/>
    </source>
</evidence>
<reference evidence="16 17" key="1">
    <citation type="submission" date="2024-02" db="EMBL/GenBank/DDBJ databases">
        <title>Chromosome-level genome assembly of the Eurasian Minnow (Phoxinus phoxinus).</title>
        <authorList>
            <person name="Oriowo T.O."/>
            <person name="Martin S."/>
            <person name="Stange M."/>
            <person name="Chrysostomakis Y."/>
            <person name="Brown T."/>
            <person name="Winkler S."/>
            <person name="Kukowka S."/>
            <person name="Myers E.W."/>
            <person name="Bohne A."/>
        </authorList>
    </citation>
    <scope>NUCLEOTIDE SEQUENCE [LARGE SCALE GENOMIC DNA]</scope>
    <source>
        <strain evidence="16">ZFMK-TIS-60720</strain>
        <tissue evidence="16">Whole Organism</tissue>
    </source>
</reference>
<dbReference type="PANTHER" id="PTHR10441">
    <property type="entry name" value="CD8 ALPHA CHAIN"/>
    <property type="match status" value="1"/>
</dbReference>
<dbReference type="Pfam" id="PF07686">
    <property type="entry name" value="V-set"/>
    <property type="match status" value="1"/>
</dbReference>
<dbReference type="InterPro" id="IPR007110">
    <property type="entry name" value="Ig-like_dom"/>
</dbReference>
<proteinExistence type="predicted"/>
<keyword evidence="7" id="KW-1064">Adaptive immunity</keyword>
<organism evidence="16 17">
    <name type="scientific">Phoxinus phoxinus</name>
    <name type="common">Eurasian minnow</name>
    <dbReference type="NCBI Taxonomy" id="58324"/>
    <lineage>
        <taxon>Eukaryota</taxon>
        <taxon>Metazoa</taxon>
        <taxon>Chordata</taxon>
        <taxon>Craniata</taxon>
        <taxon>Vertebrata</taxon>
        <taxon>Euteleostomi</taxon>
        <taxon>Actinopterygii</taxon>
        <taxon>Neopterygii</taxon>
        <taxon>Teleostei</taxon>
        <taxon>Ostariophysi</taxon>
        <taxon>Cypriniformes</taxon>
        <taxon>Leuciscidae</taxon>
        <taxon>Phoxininae</taxon>
        <taxon>Phoxinus</taxon>
    </lineage>
</organism>
<dbReference type="InterPro" id="IPR013783">
    <property type="entry name" value="Ig-like_fold"/>
</dbReference>
<dbReference type="Gene3D" id="2.60.40.10">
    <property type="entry name" value="Immunoglobulins"/>
    <property type="match status" value="1"/>
</dbReference>
<dbReference type="SUPFAM" id="SSF48726">
    <property type="entry name" value="Immunoglobulin"/>
    <property type="match status" value="1"/>
</dbReference>
<evidence type="ECO:0000256" key="8">
    <source>
        <dbReference type="ARBA" id="ARBA00023136"/>
    </source>
</evidence>
<keyword evidence="13" id="KW-0393">Immunoglobulin domain</keyword>
<comment type="caution">
    <text evidence="16">The sequence shown here is derived from an EMBL/GenBank/DDBJ whole genome shotgun (WGS) entry which is preliminary data.</text>
</comment>